<accession>A0A448XB11</accession>
<comment type="caution">
    <text evidence="2">The sequence shown here is derived from an EMBL/GenBank/DDBJ whole genome shotgun (WGS) entry which is preliminary data.</text>
</comment>
<organism evidence="2 3">
    <name type="scientific">Protopolystoma xenopodis</name>
    <dbReference type="NCBI Taxonomy" id="117903"/>
    <lineage>
        <taxon>Eukaryota</taxon>
        <taxon>Metazoa</taxon>
        <taxon>Spiralia</taxon>
        <taxon>Lophotrochozoa</taxon>
        <taxon>Platyhelminthes</taxon>
        <taxon>Monogenea</taxon>
        <taxon>Polyopisthocotylea</taxon>
        <taxon>Polystomatidea</taxon>
        <taxon>Polystomatidae</taxon>
        <taxon>Protopolystoma</taxon>
    </lineage>
</organism>
<evidence type="ECO:0000313" key="3">
    <source>
        <dbReference type="Proteomes" id="UP000784294"/>
    </source>
</evidence>
<reference evidence="2" key="1">
    <citation type="submission" date="2018-11" db="EMBL/GenBank/DDBJ databases">
        <authorList>
            <consortium name="Pathogen Informatics"/>
        </authorList>
    </citation>
    <scope>NUCLEOTIDE SEQUENCE</scope>
</reference>
<name>A0A448XB11_9PLAT</name>
<evidence type="ECO:0000313" key="2">
    <source>
        <dbReference type="EMBL" id="VEL32651.1"/>
    </source>
</evidence>
<feature type="region of interest" description="Disordered" evidence="1">
    <location>
        <begin position="92"/>
        <end position="150"/>
    </location>
</feature>
<feature type="compositionally biased region" description="Basic and acidic residues" evidence="1">
    <location>
        <begin position="126"/>
        <end position="137"/>
    </location>
</feature>
<sequence>MAPVPRWLLPHHQHIITSANTVEKPGSSAHDDKSVRVRQESIQRFGPLSVTTDLGLVGQLASLAPQLIFVLQVRLWCPGDWAPLPPLDRPTRPQVTHLSKGLGSGAKVSPSEVGAGGKRLVVATSRLREEREREPHDSVSSYTDDTARPA</sequence>
<protein>
    <submittedName>
        <fullName evidence="2">Uncharacterized protein</fullName>
    </submittedName>
</protein>
<dbReference type="AlphaFoldDB" id="A0A448XB11"/>
<proteinExistence type="predicted"/>
<evidence type="ECO:0000256" key="1">
    <source>
        <dbReference type="SAM" id="MobiDB-lite"/>
    </source>
</evidence>
<gene>
    <name evidence="2" type="ORF">PXEA_LOCUS26091</name>
</gene>
<dbReference type="Proteomes" id="UP000784294">
    <property type="component" value="Unassembled WGS sequence"/>
</dbReference>
<keyword evidence="3" id="KW-1185">Reference proteome</keyword>
<dbReference type="EMBL" id="CAAALY010244455">
    <property type="protein sequence ID" value="VEL32651.1"/>
    <property type="molecule type" value="Genomic_DNA"/>
</dbReference>